<name>A0AAV4QFZ6_CAEEX</name>
<feature type="region of interest" description="Disordered" evidence="1">
    <location>
        <begin position="1"/>
        <end position="22"/>
    </location>
</feature>
<evidence type="ECO:0000313" key="3">
    <source>
        <dbReference type="Proteomes" id="UP001054945"/>
    </source>
</evidence>
<accession>A0AAV4QFZ6</accession>
<evidence type="ECO:0000256" key="1">
    <source>
        <dbReference type="SAM" id="MobiDB-lite"/>
    </source>
</evidence>
<dbReference type="AlphaFoldDB" id="A0AAV4QFZ6"/>
<comment type="caution">
    <text evidence="2">The sequence shown here is derived from an EMBL/GenBank/DDBJ whole genome shotgun (WGS) entry which is preliminary data.</text>
</comment>
<evidence type="ECO:0000313" key="2">
    <source>
        <dbReference type="EMBL" id="GIY07281.1"/>
    </source>
</evidence>
<gene>
    <name evidence="2" type="ORF">CEXT_191861</name>
</gene>
<dbReference type="Proteomes" id="UP001054945">
    <property type="component" value="Unassembled WGS sequence"/>
</dbReference>
<protein>
    <submittedName>
        <fullName evidence="2">Uncharacterized protein</fullName>
    </submittedName>
</protein>
<feature type="compositionally biased region" description="Basic residues" evidence="1">
    <location>
        <begin position="12"/>
        <end position="22"/>
    </location>
</feature>
<proteinExistence type="predicted"/>
<feature type="compositionally biased region" description="Basic and acidic residues" evidence="1">
    <location>
        <begin position="1"/>
        <end position="11"/>
    </location>
</feature>
<reference evidence="2 3" key="1">
    <citation type="submission" date="2021-06" db="EMBL/GenBank/DDBJ databases">
        <title>Caerostris extrusa draft genome.</title>
        <authorList>
            <person name="Kono N."/>
            <person name="Arakawa K."/>
        </authorList>
    </citation>
    <scope>NUCLEOTIDE SEQUENCE [LARGE SCALE GENOMIC DNA]</scope>
</reference>
<keyword evidence="3" id="KW-1185">Reference proteome</keyword>
<sequence length="165" mass="18578">MAGAHQTEKRITIGRKGKNRSNIRNRNIKVQMITGGYRSINSLPPNTRMPQLLHGGHRSPPAMDVPFKKIEKKAAEEAIFTLLKEIKSPRCKGKGNQFDAFRNGLFMTLNSSSPTIRARCVDNSSDMKLQVEPECLSLVAEAFRCQFSYPSDAETLSDDVRVFRH</sequence>
<dbReference type="EMBL" id="BPLR01006083">
    <property type="protein sequence ID" value="GIY07281.1"/>
    <property type="molecule type" value="Genomic_DNA"/>
</dbReference>
<organism evidence="2 3">
    <name type="scientific">Caerostris extrusa</name>
    <name type="common">Bark spider</name>
    <name type="synonym">Caerostris bankana</name>
    <dbReference type="NCBI Taxonomy" id="172846"/>
    <lineage>
        <taxon>Eukaryota</taxon>
        <taxon>Metazoa</taxon>
        <taxon>Ecdysozoa</taxon>
        <taxon>Arthropoda</taxon>
        <taxon>Chelicerata</taxon>
        <taxon>Arachnida</taxon>
        <taxon>Araneae</taxon>
        <taxon>Araneomorphae</taxon>
        <taxon>Entelegynae</taxon>
        <taxon>Araneoidea</taxon>
        <taxon>Araneidae</taxon>
        <taxon>Caerostris</taxon>
    </lineage>
</organism>